<dbReference type="PANTHER" id="PTHR28037">
    <property type="entry name" value="ALCOHOL O-ACETYLTRANSFERASE 1-RELATED"/>
    <property type="match status" value="1"/>
</dbReference>
<evidence type="ECO:0000313" key="1">
    <source>
        <dbReference type="EMBL" id="CAB3987185.1"/>
    </source>
</evidence>
<dbReference type="InterPro" id="IPR052058">
    <property type="entry name" value="Alcohol_O-acetyltransferase"/>
</dbReference>
<accession>A0A7D9HQ42</accession>
<evidence type="ECO:0000313" key="2">
    <source>
        <dbReference type="Proteomes" id="UP001152795"/>
    </source>
</evidence>
<reference evidence="1" key="1">
    <citation type="submission" date="2020-04" db="EMBL/GenBank/DDBJ databases">
        <authorList>
            <person name="Alioto T."/>
            <person name="Alioto T."/>
            <person name="Gomez Garrido J."/>
        </authorList>
    </citation>
    <scope>NUCLEOTIDE SEQUENCE</scope>
    <source>
        <strain evidence="1">A484AB</strain>
    </source>
</reference>
<keyword evidence="2" id="KW-1185">Reference proteome</keyword>
<dbReference type="OrthoDB" id="5964497at2759"/>
<comment type="caution">
    <text evidence="1">The sequence shown here is derived from an EMBL/GenBank/DDBJ whole genome shotgun (WGS) entry which is preliminary data.</text>
</comment>
<dbReference type="PANTHER" id="PTHR28037:SF1">
    <property type="entry name" value="ALCOHOL O-ACETYLTRANSFERASE 1-RELATED"/>
    <property type="match status" value="1"/>
</dbReference>
<dbReference type="EMBL" id="CACRXK020001131">
    <property type="protein sequence ID" value="CAB3987185.1"/>
    <property type="molecule type" value="Genomic_DNA"/>
</dbReference>
<name>A0A7D9HQ42_PARCT</name>
<sequence>MNSMLNSFACLTVFSFSVYIILRIVSRSFSAVPKNEGKHVQSSSVRNVDTQDIRRDMGFYESYLADLNTLYGTKVYAVLSLKSVVNLKRHNIKNTLLLLARKHPILRARVTSYHNTHASTRQFVINTEERSVPELRFVNTSNWQMILEEELIGNNERSNDQLFWKTIVTREQYEARQKLYINTLLFLFDPVIVDRISVVKFTQDFVAVLCQLVNCDIRVENTKTVHLPSPTEECLRPPFPKLLVSVFKQVIMKFQGFIRGPVSSHQKDKRCRFRAIKPLIVMKCLSEQDTSRLLKYCHNLNCSLIALFITAWSDIMSGRSGSARALCHRKPVTVVVDYRTSMTAELPQSYLSNSSSCFHLYLFDPQNNCRYFGSTVRDCENLLKSSIRKKKHLDLIWQLKYDNSRTDESSPFEIADIGRFSFNQTWPFSLHEVFIGASSRSTVNLTLLVVNNKLYCGMHLNSHFSGCADLLSALFARIVQMICH</sequence>
<proteinExistence type="predicted"/>
<dbReference type="AlphaFoldDB" id="A0A7D9HQ42"/>
<organism evidence="1 2">
    <name type="scientific">Paramuricea clavata</name>
    <name type="common">Red gorgonian</name>
    <name type="synonym">Violescent sea-whip</name>
    <dbReference type="NCBI Taxonomy" id="317549"/>
    <lineage>
        <taxon>Eukaryota</taxon>
        <taxon>Metazoa</taxon>
        <taxon>Cnidaria</taxon>
        <taxon>Anthozoa</taxon>
        <taxon>Octocorallia</taxon>
        <taxon>Malacalcyonacea</taxon>
        <taxon>Plexauridae</taxon>
        <taxon>Paramuricea</taxon>
    </lineage>
</organism>
<gene>
    <name evidence="1" type="ORF">PACLA_8A034742</name>
</gene>
<dbReference type="Proteomes" id="UP001152795">
    <property type="component" value="Unassembled WGS sequence"/>
</dbReference>
<protein>
    <submittedName>
        <fullName evidence="1">Uncharacterized protein</fullName>
    </submittedName>
</protein>